<dbReference type="Pfam" id="PF04213">
    <property type="entry name" value="HtaA"/>
    <property type="match status" value="2"/>
</dbReference>
<feature type="compositionally biased region" description="Low complexity" evidence="1">
    <location>
        <begin position="441"/>
        <end position="451"/>
    </location>
</feature>
<feature type="signal peptide" evidence="3">
    <location>
        <begin position="1"/>
        <end position="30"/>
    </location>
</feature>
<keyword evidence="2" id="KW-0472">Membrane</keyword>
<evidence type="ECO:0000313" key="6">
    <source>
        <dbReference type="Proteomes" id="UP000242427"/>
    </source>
</evidence>
<dbReference type="InterPro" id="IPR007331">
    <property type="entry name" value="Htaa"/>
</dbReference>
<evidence type="ECO:0000256" key="1">
    <source>
        <dbReference type="SAM" id="MobiDB-lite"/>
    </source>
</evidence>
<evidence type="ECO:0000313" key="5">
    <source>
        <dbReference type="EMBL" id="PSJ27693.1"/>
    </source>
</evidence>
<feature type="domain" description="Htaa" evidence="4">
    <location>
        <begin position="45"/>
        <end position="210"/>
    </location>
</feature>
<sequence>MLPPPLRPARAFAVALLAAVLAGLVPGAVARADGDSGPARTVSGGRLDWGVKSSFQSYVTGPIAQGRWDLQGGAATVGESRFRFHSAKGSYDAGSGAFEAGFSGGVHFTGHKKPDGSYELDLALSRPAVRIAGASGTLYADVVSKAKGTGEVTRASQVPLAALDLKGVNMRGAGASVSLANVPATLTADGAKAFAGYYTAGTALDPVALSADVLAGASGAPASGAPASGAPSSGASEPEKKDAPKGEFTGAAVDWGVRRTFREYVTGSIAQGSWKLTDGAQDGGALFRFPAGKGTYDEAARTLDAAFTGTVRFTGNHLDLTLSGVKVTAKDGRGTLAADVASGGGEPRRNVPLVTFDTSGLKEKDGLAAVTEAPAELTAEGAEAFAGMYRKGEAMDPVSLAVPLSAEAKLPPLPDLGKASAPAEGDPTAGQKADSGRKVATKSATDTSSDSSFPVLPVVAGAVGVAVVAAAALVALRRRRHRTTG</sequence>
<organism evidence="5 6">
    <name type="scientific">Streptosporangium nondiastaticum</name>
    <dbReference type="NCBI Taxonomy" id="35764"/>
    <lineage>
        <taxon>Bacteria</taxon>
        <taxon>Bacillati</taxon>
        <taxon>Actinomycetota</taxon>
        <taxon>Actinomycetes</taxon>
        <taxon>Streptosporangiales</taxon>
        <taxon>Streptosporangiaceae</taxon>
        <taxon>Streptosporangium</taxon>
    </lineage>
</organism>
<comment type="caution">
    <text evidence="5">The sequence shown here is derived from an EMBL/GenBank/DDBJ whole genome shotgun (WGS) entry which is preliminary data.</text>
</comment>
<feature type="compositionally biased region" description="Low complexity" evidence="1">
    <location>
        <begin position="220"/>
        <end position="236"/>
    </location>
</feature>
<keyword evidence="2" id="KW-1133">Transmembrane helix</keyword>
<keyword evidence="2" id="KW-0812">Transmembrane</keyword>
<evidence type="ECO:0000256" key="3">
    <source>
        <dbReference type="SAM" id="SignalP"/>
    </source>
</evidence>
<dbReference type="EMBL" id="PXWG01000037">
    <property type="protein sequence ID" value="PSJ27693.1"/>
    <property type="molecule type" value="Genomic_DNA"/>
</dbReference>
<feature type="chain" id="PRO_5040844578" evidence="3">
    <location>
        <begin position="31"/>
        <end position="485"/>
    </location>
</feature>
<gene>
    <name evidence="5" type="ORF">B7P34_16240</name>
</gene>
<proteinExistence type="predicted"/>
<feature type="transmembrane region" description="Helical" evidence="2">
    <location>
        <begin position="455"/>
        <end position="476"/>
    </location>
</feature>
<dbReference type="OrthoDB" id="7210788at2"/>
<accession>A0A9X7JPX0</accession>
<reference evidence="5 6" key="1">
    <citation type="submission" date="2018-03" db="EMBL/GenBank/DDBJ databases">
        <title>Chitinolytic properties of Streptosporangium nondiastaticum TBG75A20.</title>
        <authorList>
            <person name="Gayathri V."/>
            <person name="Shiburaj S."/>
        </authorList>
    </citation>
    <scope>NUCLEOTIDE SEQUENCE [LARGE SCALE GENOMIC DNA]</scope>
    <source>
        <strain evidence="5 6">TBG75A20</strain>
    </source>
</reference>
<name>A0A9X7JPX0_9ACTN</name>
<evidence type="ECO:0000256" key="2">
    <source>
        <dbReference type="SAM" id="Phobius"/>
    </source>
</evidence>
<feature type="region of interest" description="Disordered" evidence="1">
    <location>
        <begin position="220"/>
        <end position="248"/>
    </location>
</feature>
<feature type="region of interest" description="Disordered" evidence="1">
    <location>
        <begin position="413"/>
        <end position="451"/>
    </location>
</feature>
<dbReference type="Proteomes" id="UP000242427">
    <property type="component" value="Unassembled WGS sequence"/>
</dbReference>
<feature type="domain" description="Htaa" evidence="4">
    <location>
        <begin position="251"/>
        <end position="400"/>
    </location>
</feature>
<protein>
    <submittedName>
        <fullName evidence="5">Htaa domain protein</fullName>
    </submittedName>
</protein>
<keyword evidence="6" id="KW-1185">Reference proteome</keyword>
<dbReference type="AlphaFoldDB" id="A0A9X7JPX0"/>
<keyword evidence="3" id="KW-0732">Signal</keyword>
<evidence type="ECO:0000259" key="4">
    <source>
        <dbReference type="Pfam" id="PF04213"/>
    </source>
</evidence>